<gene>
    <name evidence="2" type="ORF">CHS0354_021790</name>
</gene>
<keyword evidence="3" id="KW-1185">Reference proteome</keyword>
<dbReference type="SUPFAM" id="SSF57414">
    <property type="entry name" value="Hairpin loop containing domain-like"/>
    <property type="match status" value="1"/>
</dbReference>
<organism evidence="2 3">
    <name type="scientific">Potamilus streckersoni</name>
    <dbReference type="NCBI Taxonomy" id="2493646"/>
    <lineage>
        <taxon>Eukaryota</taxon>
        <taxon>Metazoa</taxon>
        <taxon>Spiralia</taxon>
        <taxon>Lophotrochozoa</taxon>
        <taxon>Mollusca</taxon>
        <taxon>Bivalvia</taxon>
        <taxon>Autobranchia</taxon>
        <taxon>Heteroconchia</taxon>
        <taxon>Palaeoheterodonta</taxon>
        <taxon>Unionida</taxon>
        <taxon>Unionoidea</taxon>
        <taxon>Unionidae</taxon>
        <taxon>Ambleminae</taxon>
        <taxon>Lampsilini</taxon>
        <taxon>Potamilus</taxon>
    </lineage>
</organism>
<evidence type="ECO:0000313" key="3">
    <source>
        <dbReference type="Proteomes" id="UP001195483"/>
    </source>
</evidence>
<name>A0AAE0S3V2_9BIVA</name>
<dbReference type="InterPro" id="IPR003609">
    <property type="entry name" value="Pan_app"/>
</dbReference>
<feature type="domain" description="Apple" evidence="1">
    <location>
        <begin position="41"/>
        <end position="122"/>
    </location>
</feature>
<dbReference type="Pfam" id="PF00024">
    <property type="entry name" value="PAN_1"/>
    <property type="match status" value="1"/>
</dbReference>
<proteinExistence type="predicted"/>
<reference evidence="2" key="3">
    <citation type="submission" date="2023-05" db="EMBL/GenBank/DDBJ databases">
        <authorList>
            <person name="Smith C.H."/>
        </authorList>
    </citation>
    <scope>NUCLEOTIDE SEQUENCE</scope>
    <source>
        <strain evidence="2">CHS0354</strain>
        <tissue evidence="2">Mantle</tissue>
    </source>
</reference>
<evidence type="ECO:0000259" key="1">
    <source>
        <dbReference type="PROSITE" id="PS50948"/>
    </source>
</evidence>
<reference evidence="2" key="1">
    <citation type="journal article" date="2021" name="Genome Biol. Evol.">
        <title>A High-Quality Reference Genome for a Parasitic Bivalve with Doubly Uniparental Inheritance (Bivalvia: Unionida).</title>
        <authorList>
            <person name="Smith C.H."/>
        </authorList>
    </citation>
    <scope>NUCLEOTIDE SEQUENCE</scope>
    <source>
        <strain evidence="2">CHS0354</strain>
    </source>
</reference>
<accession>A0AAE0S3V2</accession>
<comment type="caution">
    <text evidence="2">The sequence shown here is derived from an EMBL/GenBank/DDBJ whole genome shotgun (WGS) entry which is preliminary data.</text>
</comment>
<protein>
    <recommendedName>
        <fullName evidence="1">Apple domain-containing protein</fullName>
    </recommendedName>
</protein>
<dbReference type="AlphaFoldDB" id="A0AAE0S3V2"/>
<dbReference type="Proteomes" id="UP001195483">
    <property type="component" value="Unassembled WGS sequence"/>
</dbReference>
<evidence type="ECO:0000313" key="2">
    <source>
        <dbReference type="EMBL" id="KAK3584917.1"/>
    </source>
</evidence>
<dbReference type="PROSITE" id="PS50948">
    <property type="entry name" value="PAN"/>
    <property type="match status" value="1"/>
</dbReference>
<reference evidence="2" key="2">
    <citation type="journal article" date="2021" name="Genome Biol. Evol.">
        <title>Developing a high-quality reference genome for a parasitic bivalve with doubly uniparental inheritance (Bivalvia: Unionida).</title>
        <authorList>
            <person name="Smith C.H."/>
        </authorList>
    </citation>
    <scope>NUCLEOTIDE SEQUENCE</scope>
    <source>
        <strain evidence="2">CHS0354</strain>
        <tissue evidence="2">Mantle</tissue>
    </source>
</reference>
<dbReference type="EMBL" id="JAEAOA010001326">
    <property type="protein sequence ID" value="KAK3584917.1"/>
    <property type="molecule type" value="Genomic_DNA"/>
</dbReference>
<dbReference type="Gene3D" id="3.50.4.10">
    <property type="entry name" value="Hepatocyte Growth Factor"/>
    <property type="match status" value="1"/>
</dbReference>
<sequence>MNHGELSVEVFACKRMVNLVITFARKSFKKRYINLVDSFPVRDISHFTAMRNHAVLQNIGYTQTTLAVDDCATACILEETFECKSYTYCYNTAMCYLINIHPDKNSTMIQSSTSCDLYTSMMSLQLLYFPCQNTI</sequence>